<name>A0ABM9NEF4_9GAMM</name>
<reference evidence="1 2" key="1">
    <citation type="submission" date="2024-04" db="EMBL/GenBank/DDBJ databases">
        <authorList>
            <person name="Cremers G."/>
        </authorList>
    </citation>
    <scope>NUCLEOTIDE SEQUENCE [LARGE SCALE GENOMIC DNA]</scope>
    <source>
        <strain evidence="1">MeCH1-AG</strain>
    </source>
</reference>
<dbReference type="EMBL" id="OZ026884">
    <property type="protein sequence ID" value="CAL1238967.1"/>
    <property type="molecule type" value="Genomic_DNA"/>
</dbReference>
<accession>A0ABM9NEF4</accession>
<sequence length="28" mass="3234">MLFSETGIDCLLLKPYVTYGISLVSKRW</sequence>
<proteinExistence type="predicted"/>
<keyword evidence="2" id="KW-1185">Reference proteome</keyword>
<evidence type="ECO:0000313" key="2">
    <source>
        <dbReference type="Proteomes" id="UP001497493"/>
    </source>
</evidence>
<protein>
    <submittedName>
        <fullName evidence="1">Uncharacterized protein</fullName>
    </submittedName>
</protein>
<evidence type="ECO:0000313" key="1">
    <source>
        <dbReference type="EMBL" id="CAL1238967.1"/>
    </source>
</evidence>
<gene>
    <name evidence="1" type="ORF">MECH1_V1_0186</name>
</gene>
<dbReference type="Proteomes" id="UP001497493">
    <property type="component" value="Chromosome"/>
</dbReference>
<organism evidence="1 2">
    <name type="scientific">Candidatus Methylocalor cossyra</name>
    <dbReference type="NCBI Taxonomy" id="3108543"/>
    <lineage>
        <taxon>Bacteria</taxon>
        <taxon>Pseudomonadati</taxon>
        <taxon>Pseudomonadota</taxon>
        <taxon>Gammaproteobacteria</taxon>
        <taxon>Methylococcales</taxon>
        <taxon>Methylococcaceae</taxon>
        <taxon>Candidatus Methylocalor</taxon>
    </lineage>
</organism>